<protein>
    <submittedName>
        <fullName evidence="1">ABC transporter</fullName>
    </submittedName>
</protein>
<dbReference type="AlphaFoldDB" id="A0A5Z4C146"/>
<dbReference type="EMBL" id="AAGKZC010000016">
    <property type="protein sequence ID" value="EBP2041532.1"/>
    <property type="molecule type" value="Genomic_DNA"/>
</dbReference>
<accession>A0A5Z4C146</accession>
<sequence length="93" mass="11040">MTDFTISTKAENVWLESWLDLSLEEQQEMDHVDFDKQTDTRFFHYQDSVYDIADFMRDDRFPEWHAGYPLNAFAMLMIRVTDSGDSIDIALLH</sequence>
<name>A0A5Z4C146_SALER</name>
<gene>
    <name evidence="1" type="ORF">PL50_15275</name>
</gene>
<reference evidence="1" key="1">
    <citation type="submission" date="2018-07" db="EMBL/GenBank/DDBJ databases">
        <authorList>
            <consortium name="GenomeTrakr network: Whole genome sequencing for foodborne pathogen traceback"/>
        </authorList>
    </citation>
    <scope>NUCLEOTIDE SEQUENCE</scope>
    <source>
        <strain evidence="1">CFSAN008688</strain>
    </source>
</reference>
<organism evidence="1">
    <name type="scientific">Salmonella enterica</name>
    <name type="common">Salmonella choleraesuis</name>
    <dbReference type="NCBI Taxonomy" id="28901"/>
    <lineage>
        <taxon>Bacteria</taxon>
        <taxon>Pseudomonadati</taxon>
        <taxon>Pseudomonadota</taxon>
        <taxon>Gammaproteobacteria</taxon>
        <taxon>Enterobacterales</taxon>
        <taxon>Enterobacteriaceae</taxon>
        <taxon>Salmonella</taxon>
    </lineage>
</organism>
<comment type="caution">
    <text evidence="1">The sequence shown here is derived from an EMBL/GenBank/DDBJ whole genome shotgun (WGS) entry which is preliminary data.</text>
</comment>
<proteinExistence type="predicted"/>
<evidence type="ECO:0000313" key="1">
    <source>
        <dbReference type="EMBL" id="EBP2041532.1"/>
    </source>
</evidence>